<feature type="coiled-coil region" evidence="5">
    <location>
        <begin position="133"/>
        <end position="167"/>
    </location>
</feature>
<dbReference type="OMA" id="QISENYM"/>
<dbReference type="GO" id="GO:0008270">
    <property type="term" value="F:zinc ion binding"/>
    <property type="evidence" value="ECO:0007669"/>
    <property type="project" value="UniProtKB-KW"/>
</dbReference>
<dbReference type="EMBL" id="LUGG01000002">
    <property type="protein sequence ID" value="OBZ78377.1"/>
    <property type="molecule type" value="Genomic_DNA"/>
</dbReference>
<evidence type="ECO:0000259" key="6">
    <source>
        <dbReference type="PROSITE" id="PS50089"/>
    </source>
</evidence>
<proteinExistence type="predicted"/>
<dbReference type="AlphaFoldDB" id="A0A1C7MNZ8"/>
<dbReference type="PROSITE" id="PS50089">
    <property type="entry name" value="ZF_RING_2"/>
    <property type="match status" value="1"/>
</dbReference>
<dbReference type="Pfam" id="PF14634">
    <property type="entry name" value="zf-RING_5"/>
    <property type="match status" value="1"/>
</dbReference>
<comment type="caution">
    <text evidence="7">The sequence shown here is derived from an EMBL/GenBank/DDBJ whole genome shotgun (WGS) entry which is preliminary data.</text>
</comment>
<reference evidence="7 8" key="1">
    <citation type="submission" date="2016-03" db="EMBL/GenBank/DDBJ databases">
        <title>Whole genome sequencing of Grifola frondosa 9006-11.</title>
        <authorList>
            <person name="Min B."/>
            <person name="Park H."/>
            <person name="Kim J.-G."/>
            <person name="Cho H."/>
            <person name="Oh Y.-L."/>
            <person name="Kong W.-S."/>
            <person name="Choi I.-G."/>
        </authorList>
    </citation>
    <scope>NUCLEOTIDE SEQUENCE [LARGE SCALE GENOMIC DNA]</scope>
    <source>
        <strain evidence="7 8">9006-11</strain>
    </source>
</reference>
<keyword evidence="1" id="KW-0479">Metal-binding</keyword>
<dbReference type="InterPro" id="IPR001841">
    <property type="entry name" value="Znf_RING"/>
</dbReference>
<sequence length="209" mass="23788">MLVVHPSSTCDVCLEPYNWTTPRNAPHAIQCGHIFCQQCLENLHPSVCPLCRKSFGSVKKLHVDRLTDVQHGSTVEEDEADLLHRIALHFADGTEVDRAEAIIRYVYEWMAVHPENLSASRTLRTATTALHNYKSLQQKSEGYQRDIRQISENYMNLERNAKADRDRTKKVEEGLLVKVEELEAQIEAYGLCVVFNRSVSDTELSSGFN</sequence>
<name>A0A1C7MNZ8_GRIFR</name>
<gene>
    <name evidence="7" type="ORF">A0H81_01984</name>
</gene>
<evidence type="ECO:0000256" key="2">
    <source>
        <dbReference type="ARBA" id="ARBA00022771"/>
    </source>
</evidence>
<evidence type="ECO:0000313" key="7">
    <source>
        <dbReference type="EMBL" id="OBZ78377.1"/>
    </source>
</evidence>
<keyword evidence="5" id="KW-0175">Coiled coil</keyword>
<dbReference type="Proteomes" id="UP000092993">
    <property type="component" value="Unassembled WGS sequence"/>
</dbReference>
<evidence type="ECO:0000256" key="3">
    <source>
        <dbReference type="ARBA" id="ARBA00022833"/>
    </source>
</evidence>
<keyword evidence="3" id="KW-0862">Zinc</keyword>
<dbReference type="Gene3D" id="3.30.40.10">
    <property type="entry name" value="Zinc/RING finger domain, C3HC4 (zinc finger)"/>
    <property type="match status" value="1"/>
</dbReference>
<keyword evidence="8" id="KW-1185">Reference proteome</keyword>
<dbReference type="SUPFAM" id="SSF57850">
    <property type="entry name" value="RING/U-box"/>
    <property type="match status" value="1"/>
</dbReference>
<dbReference type="SMART" id="SM00184">
    <property type="entry name" value="RING"/>
    <property type="match status" value="1"/>
</dbReference>
<protein>
    <recommendedName>
        <fullName evidence="6">RING-type domain-containing protein</fullName>
    </recommendedName>
</protein>
<dbReference type="OrthoDB" id="6105938at2759"/>
<feature type="domain" description="RING-type" evidence="6">
    <location>
        <begin position="10"/>
        <end position="52"/>
    </location>
</feature>
<organism evidence="7 8">
    <name type="scientific">Grifola frondosa</name>
    <name type="common">Maitake</name>
    <name type="synonym">Polyporus frondosus</name>
    <dbReference type="NCBI Taxonomy" id="5627"/>
    <lineage>
        <taxon>Eukaryota</taxon>
        <taxon>Fungi</taxon>
        <taxon>Dikarya</taxon>
        <taxon>Basidiomycota</taxon>
        <taxon>Agaricomycotina</taxon>
        <taxon>Agaricomycetes</taxon>
        <taxon>Polyporales</taxon>
        <taxon>Grifolaceae</taxon>
        <taxon>Grifola</taxon>
    </lineage>
</organism>
<evidence type="ECO:0000256" key="1">
    <source>
        <dbReference type="ARBA" id="ARBA00022723"/>
    </source>
</evidence>
<dbReference type="InterPro" id="IPR013083">
    <property type="entry name" value="Znf_RING/FYVE/PHD"/>
</dbReference>
<accession>A0A1C7MNZ8</accession>
<dbReference type="PROSITE" id="PS00518">
    <property type="entry name" value="ZF_RING_1"/>
    <property type="match status" value="1"/>
</dbReference>
<dbReference type="STRING" id="5627.A0A1C7MNZ8"/>
<evidence type="ECO:0000313" key="8">
    <source>
        <dbReference type="Proteomes" id="UP000092993"/>
    </source>
</evidence>
<keyword evidence="2 4" id="KW-0863">Zinc-finger</keyword>
<evidence type="ECO:0000256" key="5">
    <source>
        <dbReference type="SAM" id="Coils"/>
    </source>
</evidence>
<dbReference type="InterPro" id="IPR017907">
    <property type="entry name" value="Znf_RING_CS"/>
</dbReference>
<evidence type="ECO:0000256" key="4">
    <source>
        <dbReference type="PROSITE-ProRule" id="PRU00175"/>
    </source>
</evidence>